<sequence>MGTTGIIQFQLGKFRKNDLHFSGLKISSFGIVAPKMDLSPFPGRFEYFLSFEGVAEFYLVRYEKLLQH</sequence>
<dbReference type="RefSeq" id="WP_183348669.1">
    <property type="nucleotide sequence ID" value="NZ_JACHEO010000002.1"/>
</dbReference>
<dbReference type="EMBL" id="JACHEO010000002">
    <property type="protein sequence ID" value="MBB5347000.1"/>
    <property type="molecule type" value="Genomic_DNA"/>
</dbReference>
<organism evidence="1 2">
    <name type="scientific">Desulfoprunum benzoelyticum</name>
    <dbReference type="NCBI Taxonomy" id="1506996"/>
    <lineage>
        <taxon>Bacteria</taxon>
        <taxon>Pseudomonadati</taxon>
        <taxon>Thermodesulfobacteriota</taxon>
        <taxon>Desulfobulbia</taxon>
        <taxon>Desulfobulbales</taxon>
        <taxon>Desulfobulbaceae</taxon>
        <taxon>Desulfoprunum</taxon>
    </lineage>
</organism>
<keyword evidence="2" id="KW-1185">Reference proteome</keyword>
<evidence type="ECO:0000313" key="2">
    <source>
        <dbReference type="Proteomes" id="UP000539642"/>
    </source>
</evidence>
<protein>
    <submittedName>
        <fullName evidence="1">Uncharacterized protein</fullName>
    </submittedName>
</protein>
<gene>
    <name evidence="1" type="ORF">HNQ81_000710</name>
</gene>
<dbReference type="Proteomes" id="UP000539642">
    <property type="component" value="Unassembled WGS sequence"/>
</dbReference>
<reference evidence="1 2" key="1">
    <citation type="submission" date="2020-08" db="EMBL/GenBank/DDBJ databases">
        <title>Genomic Encyclopedia of Type Strains, Phase IV (KMG-IV): sequencing the most valuable type-strain genomes for metagenomic binning, comparative biology and taxonomic classification.</title>
        <authorList>
            <person name="Goeker M."/>
        </authorList>
    </citation>
    <scope>NUCLEOTIDE SEQUENCE [LARGE SCALE GENOMIC DNA]</scope>
    <source>
        <strain evidence="1 2">DSM 28570</strain>
    </source>
</reference>
<name>A0A840UZM4_9BACT</name>
<evidence type="ECO:0000313" key="1">
    <source>
        <dbReference type="EMBL" id="MBB5347000.1"/>
    </source>
</evidence>
<proteinExistence type="predicted"/>
<comment type="caution">
    <text evidence="1">The sequence shown here is derived from an EMBL/GenBank/DDBJ whole genome shotgun (WGS) entry which is preliminary data.</text>
</comment>
<accession>A0A840UZM4</accession>
<dbReference type="AlphaFoldDB" id="A0A840UZM4"/>